<comment type="caution">
    <text evidence="1">The sequence shown here is derived from an EMBL/GenBank/DDBJ whole genome shotgun (WGS) entry which is preliminary data.</text>
</comment>
<evidence type="ECO:0008006" key="5">
    <source>
        <dbReference type="Google" id="ProtNLM"/>
    </source>
</evidence>
<dbReference type="AlphaFoldDB" id="A0A9W6CL79"/>
<evidence type="ECO:0000313" key="3">
    <source>
        <dbReference type="Proteomes" id="UP001144397"/>
    </source>
</evidence>
<dbReference type="Proteomes" id="UP001144397">
    <property type="component" value="Unassembled WGS sequence"/>
</dbReference>
<dbReference type="EMBL" id="JAVDPY010000008">
    <property type="protein sequence ID" value="MDR6335757.1"/>
    <property type="molecule type" value="Genomic_DNA"/>
</dbReference>
<dbReference type="RefSeq" id="WP_281809331.1">
    <property type="nucleotide sequence ID" value="NZ_BSDO01000008.1"/>
</dbReference>
<accession>A0A9W6CL79</accession>
<dbReference type="GeneID" id="95765014"/>
<evidence type="ECO:0000313" key="1">
    <source>
        <dbReference type="EMBL" id="GLI24566.1"/>
    </source>
</evidence>
<dbReference type="InterPro" id="IPR019546">
    <property type="entry name" value="TAT_signal_bac_arc"/>
</dbReference>
<gene>
    <name evidence="2" type="ORF">GGQ86_004253</name>
    <name evidence="1" type="ORF">XFLAVUS301_42400</name>
</gene>
<dbReference type="InterPro" id="IPR006311">
    <property type="entry name" value="TAT_signal"/>
</dbReference>
<dbReference type="PROSITE" id="PS51318">
    <property type="entry name" value="TAT"/>
    <property type="match status" value="1"/>
</dbReference>
<proteinExistence type="predicted"/>
<reference evidence="2 4" key="2">
    <citation type="submission" date="2023-07" db="EMBL/GenBank/DDBJ databases">
        <title>Genomic Encyclopedia of Type Strains, Phase IV (KMG-IV): sequencing the most valuable type-strain genomes for metagenomic binning, comparative biology and taxonomic classification.</title>
        <authorList>
            <person name="Goeker M."/>
        </authorList>
    </citation>
    <scope>NUCLEOTIDE SEQUENCE [LARGE SCALE GENOMIC DNA]</scope>
    <source>
        <strain evidence="2 4">DSM 338</strain>
    </source>
</reference>
<evidence type="ECO:0000313" key="4">
    <source>
        <dbReference type="Proteomes" id="UP001245370"/>
    </source>
</evidence>
<reference evidence="1" key="1">
    <citation type="submission" date="2022-12" db="EMBL/GenBank/DDBJ databases">
        <title>Reference genome sequencing for broad-spectrum identification of bacterial and archaeal isolates by mass spectrometry.</title>
        <authorList>
            <person name="Sekiguchi Y."/>
            <person name="Tourlousse D.M."/>
        </authorList>
    </citation>
    <scope>NUCLEOTIDE SEQUENCE</scope>
    <source>
        <strain evidence="1">301</strain>
    </source>
</reference>
<dbReference type="NCBIfam" id="TIGR01409">
    <property type="entry name" value="TAT_signal_seq"/>
    <property type="match status" value="1"/>
</dbReference>
<dbReference type="Proteomes" id="UP001245370">
    <property type="component" value="Unassembled WGS sequence"/>
</dbReference>
<protein>
    <recommendedName>
        <fullName evidence="5">Twin-arginine translocation signal domain-containing protein</fullName>
    </recommendedName>
</protein>
<evidence type="ECO:0000313" key="2">
    <source>
        <dbReference type="EMBL" id="MDR6335757.1"/>
    </source>
</evidence>
<name>A0A9W6CL79_XANFL</name>
<organism evidence="1 3">
    <name type="scientific">Xanthobacter flavus</name>
    <dbReference type="NCBI Taxonomy" id="281"/>
    <lineage>
        <taxon>Bacteria</taxon>
        <taxon>Pseudomonadati</taxon>
        <taxon>Pseudomonadota</taxon>
        <taxon>Alphaproteobacteria</taxon>
        <taxon>Hyphomicrobiales</taxon>
        <taxon>Xanthobacteraceae</taxon>
        <taxon>Xanthobacter</taxon>
    </lineage>
</organism>
<dbReference type="EMBL" id="BSDO01000008">
    <property type="protein sequence ID" value="GLI24566.1"/>
    <property type="molecule type" value="Genomic_DNA"/>
</dbReference>
<sequence>MPKPTAAANAAPMPASSRRAFLKAGAALGTVAALAVPVAVLPKAEARTLDPVFAAIAEFRAKRAAFNAVLKLQSDYEEECTARGVSFCEPSPESDAIEVMFDEASDADAEAWHNLLTTAPATREGACAYLAILPSWDGYGGGAAPRVEEMEAICTALRIYILGGVHA</sequence>
<keyword evidence="4" id="KW-1185">Reference proteome</keyword>